<evidence type="ECO:0000313" key="4">
    <source>
        <dbReference type="Proteomes" id="UP001319200"/>
    </source>
</evidence>
<evidence type="ECO:0000259" key="2">
    <source>
        <dbReference type="PROSITE" id="PS50835"/>
    </source>
</evidence>
<dbReference type="Pfam" id="PF13585">
    <property type="entry name" value="CHU_C"/>
    <property type="match status" value="1"/>
</dbReference>
<dbReference type="PANTHER" id="PTHR46580:SF4">
    <property type="entry name" value="ATP_GTP-BINDING PROTEIN"/>
    <property type="match status" value="1"/>
</dbReference>
<dbReference type="Pfam" id="PF13927">
    <property type="entry name" value="Ig_3"/>
    <property type="match status" value="1"/>
</dbReference>
<dbReference type="SMART" id="SM00409">
    <property type="entry name" value="IG"/>
    <property type="match status" value="1"/>
</dbReference>
<reference evidence="3 4" key="1">
    <citation type="submission" date="2021-05" db="EMBL/GenBank/DDBJ databases">
        <title>A Polyphasic approach of four new species of the genus Ohtaekwangia: Ohtaekwangia histidinii sp. nov., Ohtaekwangia cretensis sp. nov., Ohtaekwangia indiensis sp. nov., Ohtaekwangia reichenbachii sp. nov. from diverse environment.</title>
        <authorList>
            <person name="Octaviana S."/>
        </authorList>
    </citation>
    <scope>NUCLEOTIDE SEQUENCE [LARGE SCALE GENOMIC DNA]</scope>
    <source>
        <strain evidence="3 4">PWU4</strain>
    </source>
</reference>
<name>A0AAP2DMF1_9BACT</name>
<protein>
    <submittedName>
        <fullName evidence="3">VCBS repeat-containing protein</fullName>
    </submittedName>
</protein>
<dbReference type="PROSITE" id="PS50835">
    <property type="entry name" value="IG_LIKE"/>
    <property type="match status" value="1"/>
</dbReference>
<evidence type="ECO:0000313" key="3">
    <source>
        <dbReference type="EMBL" id="MBT1699033.1"/>
    </source>
</evidence>
<dbReference type="Pfam" id="PF13517">
    <property type="entry name" value="FG-GAP_3"/>
    <property type="match status" value="5"/>
</dbReference>
<dbReference type="InterPro" id="IPR026341">
    <property type="entry name" value="T9SS_type_B"/>
</dbReference>
<keyword evidence="1" id="KW-0732">Signal</keyword>
<accession>A0AAP2DMF1</accession>
<dbReference type="Gene3D" id="2.60.40.10">
    <property type="entry name" value="Immunoglobulins"/>
    <property type="match status" value="1"/>
</dbReference>
<feature type="domain" description="Ig-like" evidence="2">
    <location>
        <begin position="722"/>
        <end position="802"/>
    </location>
</feature>
<dbReference type="InterPro" id="IPR007110">
    <property type="entry name" value="Ig-like_dom"/>
</dbReference>
<dbReference type="EMBL" id="JAHESF010000020">
    <property type="protein sequence ID" value="MBT1699033.1"/>
    <property type="molecule type" value="Genomic_DNA"/>
</dbReference>
<keyword evidence="4" id="KW-1185">Reference proteome</keyword>
<dbReference type="InterPro" id="IPR013783">
    <property type="entry name" value="Ig-like_fold"/>
</dbReference>
<dbReference type="RefSeq" id="WP_254166357.1">
    <property type="nucleotide sequence ID" value="NZ_JAHESF010000020.1"/>
</dbReference>
<dbReference type="NCBIfam" id="TIGR04131">
    <property type="entry name" value="Bac_Flav_CTERM"/>
    <property type="match status" value="1"/>
</dbReference>
<dbReference type="Gene3D" id="2.130.10.130">
    <property type="entry name" value="Integrin alpha, N-terminal"/>
    <property type="match status" value="4"/>
</dbReference>
<organism evidence="3 4">
    <name type="scientific">Chryseosolibacter histidini</name>
    <dbReference type="NCBI Taxonomy" id="2782349"/>
    <lineage>
        <taxon>Bacteria</taxon>
        <taxon>Pseudomonadati</taxon>
        <taxon>Bacteroidota</taxon>
        <taxon>Cytophagia</taxon>
        <taxon>Cytophagales</taxon>
        <taxon>Chryseotaleaceae</taxon>
        <taxon>Chryseosolibacter</taxon>
    </lineage>
</organism>
<dbReference type="SUPFAM" id="SSF69318">
    <property type="entry name" value="Integrin alpha N-terminal domain"/>
    <property type="match status" value="2"/>
</dbReference>
<dbReference type="InterPro" id="IPR003599">
    <property type="entry name" value="Ig_sub"/>
</dbReference>
<dbReference type="InterPro" id="IPR013517">
    <property type="entry name" value="FG-GAP"/>
</dbReference>
<dbReference type="SUPFAM" id="SSF48726">
    <property type="entry name" value="Immunoglobulin"/>
    <property type="match status" value="1"/>
</dbReference>
<dbReference type="Proteomes" id="UP001319200">
    <property type="component" value="Unassembled WGS sequence"/>
</dbReference>
<dbReference type="AlphaFoldDB" id="A0AAP2DMF1"/>
<evidence type="ECO:0000256" key="1">
    <source>
        <dbReference type="ARBA" id="ARBA00022729"/>
    </source>
</evidence>
<dbReference type="InterPro" id="IPR028994">
    <property type="entry name" value="Integrin_alpha_N"/>
</dbReference>
<proteinExistence type="predicted"/>
<comment type="caution">
    <text evidence="3">The sequence shown here is derived from an EMBL/GenBank/DDBJ whole genome shotgun (WGS) entry which is preliminary data.</text>
</comment>
<sequence length="1001" mass="104531">MIRLFLRGLAVAGFFLLPLMVSAQLSFRAVTSINMPNTPFELAKGDLNNDGRPDVVSCNFNSNAGQQITVVLNTGSGTFTGAAFKNFAAGTNVNDIALGDFNKDGNLDVVVCSQSNVNFSLLTGDGTGNLAAPVSFAAGDVPEGIAIGDMNKDNNLDVLVSNRGTPADLRIYAGNGAGGFAAPTVIPITNIGDVTVADFNKDSNPDFAVFVNGNVQVWSGNGSGTTFTLTQTITSAGSDDDIDVADLNNDGAMDIHTSSTYIMNNGTGTFTTPVALINPPGEEMTTGDVNNDGNLDLVQTDYNAHYPNTRIYLGDGTGTFTMLAKFETYIYALGLQVLDVNNDGKMDIVGVGTDGSLRRADILIGDGTGYFDSVIKYPTAANPVDMVKGDFNEDGKIDVALCHYAGGSNVSVYLGQGQGRFGKPATYAASQFPRQIITLDYNKDTHADLVTLNEGTSAAISIFTGNGAGQFTLLTSFGVTANFGRITAADFNNDTHTDLVVSGGTAANVISLITGTGSGFNAPVTINMSAKIYDVKAADFDGNGNQDVAATFTNDNKFGILFGNGAGAFTEGPKYNAFRELIEVHDLNNDSKPDAIIHSGGTTGKDIMINDGTGNFTASVFSPPLSLRGLGYADMDGDGIKDLVVGSQNSISSSSGLHRIYKGSASGTFGTLIYTKDYSGGSSLVTHDVNGDGKMDIITTSYNIYEDYLAVMINNTSTCTPPSVSALSSATTVCAGSPVTLSVTASGTGTISYQWKKGSSNISGATSASYSIAAAAATDAGSYTVSLTNTCGTVTSNSVTVTVNACGNNGQPPVITTTLLSAMAGKIITLNLLPMISDADNDLDLSSLEVVQQPGSGALATISGTTLTVSYENITFSGTESITIGICDLQDHCIQQQLTIEVEATQANALIIYNGISPGGDQYNATWQIKNIDALPETRNNTVTLYNRWGDEVYRATNYNNVTTVFTGIGKNGNELPSGTYFYKIVFSGHPAKTGYLVLKR</sequence>
<dbReference type="PANTHER" id="PTHR46580">
    <property type="entry name" value="SENSOR KINASE-RELATED"/>
    <property type="match status" value="1"/>
</dbReference>
<dbReference type="InterPro" id="IPR036179">
    <property type="entry name" value="Ig-like_dom_sf"/>
</dbReference>
<gene>
    <name evidence="3" type="ORF">KK083_19215</name>
</gene>